<dbReference type="Pfam" id="PF00353">
    <property type="entry name" value="HemolysinCabind"/>
    <property type="match status" value="7"/>
</dbReference>
<dbReference type="Gene3D" id="2.150.10.10">
    <property type="entry name" value="Serralysin-like metalloprotease, C-terminal"/>
    <property type="match status" value="4"/>
</dbReference>
<protein>
    <submittedName>
        <fullName evidence="5">Uncharacterized protein</fullName>
    </submittedName>
</protein>
<keyword evidence="2" id="KW-0964">Secreted</keyword>
<dbReference type="PRINTS" id="PR00313">
    <property type="entry name" value="CABNDNGRPT"/>
</dbReference>
<evidence type="ECO:0000256" key="1">
    <source>
        <dbReference type="ARBA" id="ARBA00004613"/>
    </source>
</evidence>
<proteinExistence type="predicted"/>
<dbReference type="InterPro" id="IPR011049">
    <property type="entry name" value="Serralysin-like_metalloprot_C"/>
</dbReference>
<gene>
    <name evidence="5" type="ORF">O1D97_04710</name>
</gene>
<dbReference type="PROSITE" id="PS00330">
    <property type="entry name" value="HEMOLYSIN_CALCIUM"/>
    <property type="match status" value="5"/>
</dbReference>
<dbReference type="RefSeq" id="WP_269123270.1">
    <property type="nucleotide sequence ID" value="NZ_JAPUBN010000011.1"/>
</dbReference>
<feature type="region of interest" description="Disordered" evidence="4">
    <location>
        <begin position="445"/>
        <end position="476"/>
    </location>
</feature>
<reference evidence="5" key="1">
    <citation type="submission" date="2022-12" db="EMBL/GenBank/DDBJ databases">
        <title>Marinomonas 15G1-11 sp. nov, isolated from marine algae.</title>
        <authorList>
            <person name="Butt M."/>
            <person name="Choi D.G."/>
            <person name="Kim J.M."/>
            <person name="Lee J.K."/>
            <person name="Baek J.H."/>
            <person name="Jeon C.O."/>
        </authorList>
    </citation>
    <scope>NUCLEOTIDE SEQUENCE</scope>
    <source>
        <strain evidence="5">15G1-11</strain>
    </source>
</reference>
<evidence type="ECO:0000256" key="2">
    <source>
        <dbReference type="ARBA" id="ARBA00022525"/>
    </source>
</evidence>
<dbReference type="InterPro" id="IPR018511">
    <property type="entry name" value="Hemolysin-typ_Ca-bd_CS"/>
</dbReference>
<evidence type="ECO:0000256" key="4">
    <source>
        <dbReference type="SAM" id="MobiDB-lite"/>
    </source>
</evidence>
<sequence length="1044" mass="109019">MGDTISILSNGLVDSIYELNGKTANSTIEINNYTLNLSGISAISGSFSVKIKEVNQQNPPVTRYLYEVSLEGPKATIDLDQLTGDDNDNIVTAAANTLQTNDVINGGSGSDTLIITGSQSVSLGEHTLTQVENIRLSAGTQTITSHDDTIASEATLTVDGSENISAMALDFSAETDGKVSITGGAANDSLAGGAGNDTLNGGAGNDTLNGGLGNDSLYGGLGDDTFITAKNSLQAEDVINGGSGNDTLIITGAQGDLTFNANTLTHVEKIKITAGVQTIHFNDNIARDQTLTVDGSTNDSSMTLDFSDEENGNVYITGGSEKDSLTGGYGDDTLSGGDGNDTLRGGDGEDSLTGGAGNDTFHYSGLSDLNGDTITDFSIGDVIRIQYRGNVDQSDHETIMSFNGLAAFADIQAGTTTLTLSDLSASSGNFSVKQDENTYEVSLVAKPAPTPSTPTTTQTDGVPVTTSQQQNSKGSTVVTTTIPVVNTNREEDSSTEHGDLADIPLLTDDAGNTLLSLGLPTGVGATSQEVSNTSGKSLREILIESTEGVTTGSQTLTELTQEGIDAFLPSVGDESKVSVRTVRFEADDTFTAGNTVNVSGGIGKGEGSSSNPEQQEALIIDASNLPSGTVLNLSNVEFALVIGAARVTGGAGQNFVTGDGNAQFIVLGAEDDVLHGGGGKDIIGSKGGDDELYGDAGNDWVVGGIGNDTVNGGSGDDILQGGRSDAGKWTFSIDQNGLLKGVFIPNETELADSTGFAEAGKWVRNSNGDNITDARFDFIYQDYNVLSDFALLVQAVTGRMATKTELDAYIQEGITSNTLALLAHDAYLNAHSASPASNAEQLDRVITHVLGDTDTKNTLLTLGQEHLDQGGNWADVWLYLARHESTRATLTDDEGNLQLTQTTQMNETGWSWHQDSGNDVLNGGTGNDILVGGSGNNTLNGGEGLDMMVLMGTVTDYDFMLSAQDLSNPGSNIKGASGTLYHKQTDQEIVFTDMEYLNIGDQYYDFDANTLPRDGFRVDLATRIGEPVEPSTVEAAGFNEDWLF</sequence>
<dbReference type="EMBL" id="JAPUBN010000011">
    <property type="protein sequence ID" value="MCZ2720965.1"/>
    <property type="molecule type" value="Genomic_DNA"/>
</dbReference>
<dbReference type="SUPFAM" id="SSF51120">
    <property type="entry name" value="beta-Roll"/>
    <property type="match status" value="4"/>
</dbReference>
<dbReference type="Proteomes" id="UP001149719">
    <property type="component" value="Unassembled WGS sequence"/>
</dbReference>
<dbReference type="PANTHER" id="PTHR38340:SF1">
    <property type="entry name" value="S-LAYER PROTEIN"/>
    <property type="match status" value="1"/>
</dbReference>
<organism evidence="5 6">
    <name type="scientific">Marinomonas phaeophyticola</name>
    <dbReference type="NCBI Taxonomy" id="3004091"/>
    <lineage>
        <taxon>Bacteria</taxon>
        <taxon>Pseudomonadati</taxon>
        <taxon>Pseudomonadota</taxon>
        <taxon>Gammaproteobacteria</taxon>
        <taxon>Oceanospirillales</taxon>
        <taxon>Oceanospirillaceae</taxon>
        <taxon>Marinomonas</taxon>
    </lineage>
</organism>
<feature type="region of interest" description="Disordered" evidence="4">
    <location>
        <begin position="317"/>
        <end position="356"/>
    </location>
</feature>
<dbReference type="InterPro" id="IPR050557">
    <property type="entry name" value="RTX_toxin/Mannuronan_C5-epim"/>
</dbReference>
<evidence type="ECO:0000313" key="5">
    <source>
        <dbReference type="EMBL" id="MCZ2720965.1"/>
    </source>
</evidence>
<dbReference type="PANTHER" id="PTHR38340">
    <property type="entry name" value="S-LAYER PROTEIN"/>
    <property type="match status" value="1"/>
</dbReference>
<comment type="caution">
    <text evidence="5">The sequence shown here is derived from an EMBL/GenBank/DDBJ whole genome shotgun (WGS) entry which is preliminary data.</text>
</comment>
<accession>A0ABT4JRG5</accession>
<keyword evidence="6" id="KW-1185">Reference proteome</keyword>
<name>A0ABT4JRG5_9GAMM</name>
<evidence type="ECO:0000313" key="6">
    <source>
        <dbReference type="Proteomes" id="UP001149719"/>
    </source>
</evidence>
<comment type="subcellular location">
    <subcellularLocation>
        <location evidence="1">Secreted</location>
    </subcellularLocation>
</comment>
<feature type="compositionally biased region" description="Low complexity" evidence="4">
    <location>
        <begin position="453"/>
        <end position="466"/>
    </location>
</feature>
<dbReference type="InterPro" id="IPR001343">
    <property type="entry name" value="Hemolysn_Ca-bd"/>
</dbReference>
<evidence type="ECO:0000256" key="3">
    <source>
        <dbReference type="ARBA" id="ARBA00022837"/>
    </source>
</evidence>
<keyword evidence="3" id="KW-0106">Calcium</keyword>